<dbReference type="SMART" id="SM00589">
    <property type="entry name" value="PRY"/>
    <property type="match status" value="1"/>
</dbReference>
<evidence type="ECO:0000256" key="1">
    <source>
        <dbReference type="ARBA" id="ARBA00004496"/>
    </source>
</evidence>
<protein>
    <submittedName>
        <fullName evidence="13">E3 ubiquitin-protein ligase TRIM39-like</fullName>
    </submittedName>
</protein>
<evidence type="ECO:0000313" key="14">
    <source>
        <dbReference type="Proteomes" id="UP000242638"/>
    </source>
</evidence>
<evidence type="ECO:0000256" key="9">
    <source>
        <dbReference type="SAM" id="Coils"/>
    </source>
</evidence>
<dbReference type="GO" id="GO:0045087">
    <property type="term" value="P:innate immune response"/>
    <property type="evidence" value="ECO:0007669"/>
    <property type="project" value="UniProtKB-KW"/>
</dbReference>
<dbReference type="PROSITE" id="PS50188">
    <property type="entry name" value="B302_SPRY"/>
    <property type="match status" value="1"/>
</dbReference>
<evidence type="ECO:0000256" key="7">
    <source>
        <dbReference type="ARBA" id="ARBA00022859"/>
    </source>
</evidence>
<dbReference type="PRINTS" id="PR01407">
    <property type="entry name" value="BUTYPHLNCDUF"/>
</dbReference>
<feature type="domain" description="RING-type" evidence="10">
    <location>
        <begin position="27"/>
        <end position="69"/>
    </location>
</feature>
<keyword evidence="9" id="KW-0175">Coiled coil</keyword>
<keyword evidence="14" id="KW-1185">Reference proteome</keyword>
<evidence type="ECO:0000259" key="12">
    <source>
        <dbReference type="PROSITE" id="PS50188"/>
    </source>
</evidence>
<name>A0A3P9NAH2_POERE</name>
<dbReference type="InterPro" id="IPR013083">
    <property type="entry name" value="Znf_RING/FYVE/PHD"/>
</dbReference>
<evidence type="ECO:0000256" key="3">
    <source>
        <dbReference type="ARBA" id="ARBA00022588"/>
    </source>
</evidence>
<dbReference type="InterPro" id="IPR043136">
    <property type="entry name" value="B30.2/SPRY_sf"/>
</dbReference>
<evidence type="ECO:0000256" key="5">
    <source>
        <dbReference type="ARBA" id="ARBA00022771"/>
    </source>
</evidence>
<dbReference type="InterPro" id="IPR001841">
    <property type="entry name" value="Znf_RING"/>
</dbReference>
<comment type="subcellular location">
    <subcellularLocation>
        <location evidence="1">Cytoplasm</location>
    </subcellularLocation>
</comment>
<dbReference type="CDD" id="cd19769">
    <property type="entry name" value="Bbox2_TRIM16-like"/>
    <property type="match status" value="1"/>
</dbReference>
<dbReference type="Pfam" id="PF13765">
    <property type="entry name" value="PRY"/>
    <property type="match status" value="1"/>
</dbReference>
<proteinExistence type="predicted"/>
<evidence type="ECO:0000259" key="10">
    <source>
        <dbReference type="PROSITE" id="PS50089"/>
    </source>
</evidence>
<dbReference type="GeneTree" id="ENSGT01040000240385"/>
<dbReference type="SUPFAM" id="SSF57850">
    <property type="entry name" value="RING/U-box"/>
    <property type="match status" value="1"/>
</dbReference>
<evidence type="ECO:0000256" key="4">
    <source>
        <dbReference type="ARBA" id="ARBA00022723"/>
    </source>
</evidence>
<dbReference type="InterPro" id="IPR006574">
    <property type="entry name" value="PRY"/>
</dbReference>
<dbReference type="SUPFAM" id="SSF49899">
    <property type="entry name" value="Concanavalin A-like lectins/glucanases"/>
    <property type="match status" value="1"/>
</dbReference>
<dbReference type="Pfam" id="PF00097">
    <property type="entry name" value="zf-C3HC4"/>
    <property type="match status" value="1"/>
</dbReference>
<dbReference type="AlphaFoldDB" id="A0A3P9NAH2"/>
<reference evidence="14" key="1">
    <citation type="submission" date="2013-11" db="EMBL/GenBank/DDBJ databases">
        <title>The genomic landscape of the Guanapo guppy.</title>
        <authorList>
            <person name="Kuenstner A."/>
            <person name="Dreyer C."/>
        </authorList>
    </citation>
    <scope>NUCLEOTIDE SEQUENCE</scope>
    <source>
        <strain evidence="14">Guanapo</strain>
    </source>
</reference>
<dbReference type="Gene3D" id="3.30.160.60">
    <property type="entry name" value="Classic Zinc Finger"/>
    <property type="match status" value="1"/>
</dbReference>
<dbReference type="SMART" id="SM00184">
    <property type="entry name" value="RING"/>
    <property type="match status" value="1"/>
</dbReference>
<dbReference type="Pfam" id="PF00643">
    <property type="entry name" value="zf-B_box"/>
    <property type="match status" value="1"/>
</dbReference>
<dbReference type="Gene3D" id="4.10.830.40">
    <property type="match status" value="1"/>
</dbReference>
<dbReference type="InterPro" id="IPR003879">
    <property type="entry name" value="Butyrophylin_SPRY"/>
</dbReference>
<dbReference type="InterPro" id="IPR003877">
    <property type="entry name" value="SPRY_dom"/>
</dbReference>
<reference evidence="13" key="2">
    <citation type="submission" date="2025-08" db="UniProtKB">
        <authorList>
            <consortium name="Ensembl"/>
        </authorList>
    </citation>
    <scope>IDENTIFICATION</scope>
    <source>
        <strain evidence="13">Guanapo</strain>
    </source>
</reference>
<keyword evidence="6" id="KW-0862">Zinc</keyword>
<dbReference type="Gene3D" id="2.60.120.920">
    <property type="match status" value="1"/>
</dbReference>
<keyword evidence="2" id="KW-0963">Cytoplasm</keyword>
<evidence type="ECO:0000256" key="8">
    <source>
        <dbReference type="PROSITE-ProRule" id="PRU00024"/>
    </source>
</evidence>
<evidence type="ECO:0000313" key="13">
    <source>
        <dbReference type="Ensembl" id="ENSPREP00000006527.1"/>
    </source>
</evidence>
<evidence type="ECO:0000256" key="2">
    <source>
        <dbReference type="ARBA" id="ARBA00022490"/>
    </source>
</evidence>
<reference evidence="13" key="3">
    <citation type="submission" date="2025-09" db="UniProtKB">
        <authorList>
            <consortium name="Ensembl"/>
        </authorList>
    </citation>
    <scope>IDENTIFICATION</scope>
    <source>
        <strain evidence="13">Guanapo</strain>
    </source>
</reference>
<dbReference type="GO" id="GO:0008270">
    <property type="term" value="F:zinc ion binding"/>
    <property type="evidence" value="ECO:0007669"/>
    <property type="project" value="UniProtKB-KW"/>
</dbReference>
<feature type="coiled-coil region" evidence="9">
    <location>
        <begin position="253"/>
        <end position="302"/>
    </location>
</feature>
<evidence type="ECO:0000256" key="6">
    <source>
        <dbReference type="ARBA" id="ARBA00022833"/>
    </source>
</evidence>
<accession>A0A3P9NAH2</accession>
<evidence type="ECO:0000259" key="11">
    <source>
        <dbReference type="PROSITE" id="PS50119"/>
    </source>
</evidence>
<dbReference type="InterPro" id="IPR018957">
    <property type="entry name" value="Znf_C3HC4_RING-type"/>
</dbReference>
<dbReference type="InterPro" id="IPR001870">
    <property type="entry name" value="B30.2/SPRY"/>
</dbReference>
<dbReference type="Gene3D" id="3.30.40.10">
    <property type="entry name" value="Zinc/RING finger domain, C3HC4 (zinc finger)"/>
    <property type="match status" value="1"/>
</dbReference>
<dbReference type="Proteomes" id="UP000242638">
    <property type="component" value="Unassembled WGS sequence"/>
</dbReference>
<dbReference type="PANTHER" id="PTHR25465">
    <property type="entry name" value="B-BOX DOMAIN CONTAINING"/>
    <property type="match status" value="1"/>
</dbReference>
<keyword evidence="5 8" id="KW-0863">Zinc-finger</keyword>
<organism evidence="13 14">
    <name type="scientific">Poecilia reticulata</name>
    <name type="common">Guppy</name>
    <name type="synonym">Acanthophacelus reticulatus</name>
    <dbReference type="NCBI Taxonomy" id="8081"/>
    <lineage>
        <taxon>Eukaryota</taxon>
        <taxon>Metazoa</taxon>
        <taxon>Chordata</taxon>
        <taxon>Craniata</taxon>
        <taxon>Vertebrata</taxon>
        <taxon>Euteleostomi</taxon>
        <taxon>Actinopterygii</taxon>
        <taxon>Neopterygii</taxon>
        <taxon>Teleostei</taxon>
        <taxon>Neoteleostei</taxon>
        <taxon>Acanthomorphata</taxon>
        <taxon>Ovalentaria</taxon>
        <taxon>Atherinomorphae</taxon>
        <taxon>Cyprinodontiformes</taxon>
        <taxon>Poeciliidae</taxon>
        <taxon>Poeciliinae</taxon>
        <taxon>Poecilia</taxon>
    </lineage>
</organism>
<dbReference type="Bgee" id="ENSPREG00000004519">
    <property type="expression patterns" value="Expressed in caudal fin and 1 other cell type or tissue"/>
</dbReference>
<dbReference type="InterPro" id="IPR013320">
    <property type="entry name" value="ConA-like_dom_sf"/>
</dbReference>
<dbReference type="PROSITE" id="PS50119">
    <property type="entry name" value="ZF_BBOX"/>
    <property type="match status" value="1"/>
</dbReference>
<dbReference type="PROSITE" id="PS50089">
    <property type="entry name" value="ZF_RING_2"/>
    <property type="match status" value="1"/>
</dbReference>
<feature type="domain" description="B30.2/SPRY" evidence="12">
    <location>
        <begin position="379"/>
        <end position="579"/>
    </location>
</feature>
<dbReference type="SMART" id="SM00336">
    <property type="entry name" value="BBOX"/>
    <property type="match status" value="1"/>
</dbReference>
<dbReference type="GO" id="GO:0005737">
    <property type="term" value="C:cytoplasm"/>
    <property type="evidence" value="ECO:0007669"/>
    <property type="project" value="UniProtKB-SubCell"/>
</dbReference>
<dbReference type="Pfam" id="PF25600">
    <property type="entry name" value="TRIM_CC"/>
    <property type="match status" value="1"/>
</dbReference>
<dbReference type="InterPro" id="IPR051051">
    <property type="entry name" value="E3_ubiq-ligase_TRIM/RNF"/>
</dbReference>
<dbReference type="OMA" id="TITPVEC"/>
<keyword evidence="7" id="KW-0391">Immunity</keyword>
<dbReference type="SUPFAM" id="SSF57845">
    <property type="entry name" value="B-box zinc-binding domain"/>
    <property type="match status" value="1"/>
</dbReference>
<dbReference type="PROSITE" id="PS00518">
    <property type="entry name" value="ZF_RING_1"/>
    <property type="match status" value="1"/>
</dbReference>
<dbReference type="InterPro" id="IPR000315">
    <property type="entry name" value="Znf_B-box"/>
</dbReference>
<sequence>MSNSIDQLSFSDMASACSILYEEQVLCSICLSEFKEPVSTPCGHNFCKGCITQYWNSQDSRPVQCPLCKKKLGNKPKLQVNSEFRDVVEHFNHTRVKSGPKIVAQPGEVPCDICTEPKLKAHKTCLVCLASYCEPHLESHQNLKKHKLIDPVSNLEDRVCKKHDKMLELFCRTDQQCVCMMCLNDDHSGHEAVPLERAFKDRRGMYENVTSEMKKTENSKSQSVKKLKDSVQKSRKISVNDTGQIAEILSALVLSLQKKQNELVRAIEQKQKESEKQTEGRITLLEQHLSDLRKRRSEIEQLIKSEDYLYLLQNCPPNLTSPNTPLLDPFTEQHTYAGLVKQSVGQIKKSINNEIDMLIQKISSPDCCGAENMRPSTPNVWRPLKDKLMMIQQCNAVDVTLNSYSAHTHFTVSADGKTLSYRPREHFFDPLGWRFKHYYAVLGNEGFSSGQFYYEVDVYLNRSWTLGVVKESIRRDKLFPLTPEHGAWVFWGSLCPPNIRRIGVFVDYERGELSFYNTETRDLLHSIAGCCFTETKTGLQAFLYSVVGFSTVHRPKLYPFFSLSGLFDILTITPVECTSQDA</sequence>
<keyword evidence="4" id="KW-0479">Metal-binding</keyword>
<feature type="domain" description="B box-type" evidence="11">
    <location>
        <begin position="155"/>
        <end position="195"/>
    </location>
</feature>
<keyword evidence="3" id="KW-0399">Innate immunity</keyword>
<dbReference type="Ensembl" id="ENSPRET00000006613.1">
    <property type="protein sequence ID" value="ENSPREP00000006527.1"/>
    <property type="gene ID" value="ENSPREG00000004519.1"/>
</dbReference>
<dbReference type="Pfam" id="PF00622">
    <property type="entry name" value="SPRY"/>
    <property type="match status" value="1"/>
</dbReference>
<dbReference type="InterPro" id="IPR058030">
    <property type="entry name" value="TRIM8/14/16/25/29/45/65_CC"/>
</dbReference>
<dbReference type="InterPro" id="IPR017907">
    <property type="entry name" value="Znf_RING_CS"/>
</dbReference>
<dbReference type="PANTHER" id="PTHR25465:SF32">
    <property type="entry name" value="BLOODTHIRSTY-RELATED GENE FAMILY, MEMBER 16 ISOFORM X1-RELATED"/>
    <property type="match status" value="1"/>
</dbReference>